<evidence type="ECO:0000313" key="2">
    <source>
        <dbReference type="EMBL" id="MFA0810214.1"/>
    </source>
</evidence>
<name>A0ABV4NWL4_9GAMM</name>
<comment type="caution">
    <text evidence="2">The sequence shown here is derived from an EMBL/GenBank/DDBJ whole genome shotgun (WGS) entry which is preliminary data.</text>
</comment>
<evidence type="ECO:0000313" key="3">
    <source>
        <dbReference type="Proteomes" id="UP001569428"/>
    </source>
</evidence>
<feature type="transmembrane region" description="Helical" evidence="1">
    <location>
        <begin position="107"/>
        <end position="126"/>
    </location>
</feature>
<dbReference type="RefSeq" id="WP_371837822.1">
    <property type="nucleotide sequence ID" value="NZ_JBGMEK010000006.1"/>
</dbReference>
<dbReference type="InterPro" id="IPR021306">
    <property type="entry name" value="DUF2878"/>
</dbReference>
<sequence>MWRFFANALLFDIAWPLCVIVARPWIVVPFTLLNLSIHLIFIANLRWESLWLGVVFLFGVTVDSVLFHLGILQNRSGSLWPPIWLICLWLNFAMTLRYSLVFLQRKLWLAVLLGGFFGPFSYYTGALLNGTVKLHQPLWQSLLLLSLLWALMLLGFARLARAIK</sequence>
<feature type="transmembrane region" description="Helical" evidence="1">
    <location>
        <begin position="50"/>
        <end position="71"/>
    </location>
</feature>
<reference evidence="2 3" key="1">
    <citation type="submission" date="2024-08" db="EMBL/GenBank/DDBJ databases">
        <authorList>
            <person name="Ishaq N."/>
        </authorList>
    </citation>
    <scope>NUCLEOTIDE SEQUENCE [LARGE SCALE GENOMIC DNA]</scope>
    <source>
        <strain evidence="2 3">DSM 18651</strain>
    </source>
</reference>
<protein>
    <submittedName>
        <fullName evidence="2">DUF2878 domain-containing protein</fullName>
    </submittedName>
</protein>
<accession>A0ABV4NWL4</accession>
<keyword evidence="1" id="KW-0812">Transmembrane</keyword>
<keyword evidence="1" id="KW-1133">Transmembrane helix</keyword>
<gene>
    <name evidence="2" type="ORF">ACCI49_04715</name>
</gene>
<organism evidence="2 3">
    <name type="scientific">Microbulbifer epialgicus</name>
    <dbReference type="NCBI Taxonomy" id="393907"/>
    <lineage>
        <taxon>Bacteria</taxon>
        <taxon>Pseudomonadati</taxon>
        <taxon>Pseudomonadota</taxon>
        <taxon>Gammaproteobacteria</taxon>
        <taxon>Cellvibrionales</taxon>
        <taxon>Microbulbiferaceae</taxon>
        <taxon>Microbulbifer</taxon>
    </lineage>
</organism>
<keyword evidence="3" id="KW-1185">Reference proteome</keyword>
<keyword evidence="1" id="KW-0472">Membrane</keyword>
<dbReference type="EMBL" id="JBGMEK010000006">
    <property type="protein sequence ID" value="MFA0810214.1"/>
    <property type="molecule type" value="Genomic_DNA"/>
</dbReference>
<dbReference type="Pfam" id="PF11086">
    <property type="entry name" value="DUF2878"/>
    <property type="match status" value="1"/>
</dbReference>
<feature type="transmembrane region" description="Helical" evidence="1">
    <location>
        <begin position="138"/>
        <end position="160"/>
    </location>
</feature>
<dbReference type="Proteomes" id="UP001569428">
    <property type="component" value="Unassembled WGS sequence"/>
</dbReference>
<feature type="transmembrane region" description="Helical" evidence="1">
    <location>
        <begin position="26"/>
        <end position="43"/>
    </location>
</feature>
<feature type="transmembrane region" description="Helical" evidence="1">
    <location>
        <begin position="83"/>
        <end position="100"/>
    </location>
</feature>
<proteinExistence type="predicted"/>
<evidence type="ECO:0000256" key="1">
    <source>
        <dbReference type="SAM" id="Phobius"/>
    </source>
</evidence>